<dbReference type="InterPro" id="IPR012870">
    <property type="entry name" value="DUF1666"/>
</dbReference>
<dbReference type="FunCoup" id="A0A200R991">
    <property type="interactions" value="682"/>
</dbReference>
<keyword evidence="3" id="KW-1185">Reference proteome</keyword>
<sequence>MDFFKVKGFRKARKPNPEKELEDKPVPPPEEMKIENGNGNDLSKSDNVDPACETEEDDDDDFILNEVKRRMKELRRNSFMVLIPEESCPDEEEEEETSSSGCRGSETEDCQQWCSFDALYDKYCERMLFFDRMSAQRLLEAGSQVQANPSPRSASKKLSSTLRSLSFKKKEEPQENGDQEYLQPQQDDPYQDLETAYVAQICLTWEALHCQYTQLNQKISSEPENPTCYSHVAQLFQQFQVLLQRFVENEPFEQGLRAEIYARTRNSFTKLLQVPSLQVSDKKERGEEGVEEEESDAPVLTSDLIRIIEASILTFHLFLKMDKKKPSKILNLFGGQNQIASPLQQIQSSLDKKMLKIKDLCKKKKGWKKKSWPATAEEVQLLFGLIDIKVTSRALRMVRISKEQLVWCEEKMSKLDVSESKLKRDGSPILFPC</sequence>
<gene>
    <name evidence="2" type="ORF">BVC80_521g8</name>
</gene>
<dbReference type="InParanoid" id="A0A200R991"/>
<name>A0A200R991_MACCD</name>
<dbReference type="OrthoDB" id="1911656at2759"/>
<evidence type="ECO:0000256" key="1">
    <source>
        <dbReference type="SAM" id="MobiDB-lite"/>
    </source>
</evidence>
<dbReference type="STRING" id="56857.A0A200R991"/>
<dbReference type="OMA" id="RQWWCGF"/>
<feature type="compositionally biased region" description="Acidic residues" evidence="1">
    <location>
        <begin position="87"/>
        <end position="97"/>
    </location>
</feature>
<proteinExistence type="predicted"/>
<dbReference type="PANTHER" id="PTHR46702">
    <property type="entry name" value="DNA LIGASE (DUF1666)-RELATED"/>
    <property type="match status" value="1"/>
</dbReference>
<accession>A0A200R991</accession>
<protein>
    <submittedName>
        <fullName evidence="2">Ribosomal protein L34Ae</fullName>
    </submittedName>
</protein>
<dbReference type="GO" id="GO:0005840">
    <property type="term" value="C:ribosome"/>
    <property type="evidence" value="ECO:0007669"/>
    <property type="project" value="UniProtKB-KW"/>
</dbReference>
<organism evidence="2 3">
    <name type="scientific">Macleaya cordata</name>
    <name type="common">Five-seeded plume-poppy</name>
    <name type="synonym">Bocconia cordata</name>
    <dbReference type="NCBI Taxonomy" id="56857"/>
    <lineage>
        <taxon>Eukaryota</taxon>
        <taxon>Viridiplantae</taxon>
        <taxon>Streptophyta</taxon>
        <taxon>Embryophyta</taxon>
        <taxon>Tracheophyta</taxon>
        <taxon>Spermatophyta</taxon>
        <taxon>Magnoliopsida</taxon>
        <taxon>Ranunculales</taxon>
        <taxon>Papaveraceae</taxon>
        <taxon>Papaveroideae</taxon>
        <taxon>Macleaya</taxon>
    </lineage>
</organism>
<comment type="caution">
    <text evidence="2">The sequence shown here is derived from an EMBL/GenBank/DDBJ whole genome shotgun (WGS) entry which is preliminary data.</text>
</comment>
<feature type="region of interest" description="Disordered" evidence="1">
    <location>
        <begin position="1"/>
        <end position="60"/>
    </location>
</feature>
<keyword evidence="2" id="KW-0687">Ribonucleoprotein</keyword>
<evidence type="ECO:0000313" key="3">
    <source>
        <dbReference type="Proteomes" id="UP000195402"/>
    </source>
</evidence>
<feature type="compositionally biased region" description="Basic and acidic residues" evidence="1">
    <location>
        <begin position="15"/>
        <end position="34"/>
    </location>
</feature>
<dbReference type="PANTHER" id="PTHR46702:SF1">
    <property type="entry name" value="DUF1666 FAMILY PROTEIN (DUF1666)"/>
    <property type="match status" value="1"/>
</dbReference>
<feature type="region of interest" description="Disordered" evidence="1">
    <location>
        <begin position="166"/>
        <end position="185"/>
    </location>
</feature>
<feature type="region of interest" description="Disordered" evidence="1">
    <location>
        <begin position="85"/>
        <end position="107"/>
    </location>
</feature>
<dbReference type="Pfam" id="PF07891">
    <property type="entry name" value="DUF1666"/>
    <property type="match status" value="1"/>
</dbReference>
<keyword evidence="2" id="KW-0689">Ribosomal protein</keyword>
<evidence type="ECO:0000313" key="2">
    <source>
        <dbReference type="EMBL" id="OVA19223.1"/>
    </source>
</evidence>
<reference evidence="2 3" key="1">
    <citation type="journal article" date="2017" name="Mol. Plant">
        <title>The Genome of Medicinal Plant Macleaya cordata Provides New Insights into Benzylisoquinoline Alkaloids Metabolism.</title>
        <authorList>
            <person name="Liu X."/>
            <person name="Liu Y."/>
            <person name="Huang P."/>
            <person name="Ma Y."/>
            <person name="Qing Z."/>
            <person name="Tang Q."/>
            <person name="Cao H."/>
            <person name="Cheng P."/>
            <person name="Zheng Y."/>
            <person name="Yuan Z."/>
            <person name="Zhou Y."/>
            <person name="Liu J."/>
            <person name="Tang Z."/>
            <person name="Zhuo Y."/>
            <person name="Zhang Y."/>
            <person name="Yu L."/>
            <person name="Huang J."/>
            <person name="Yang P."/>
            <person name="Peng Q."/>
            <person name="Zhang J."/>
            <person name="Jiang W."/>
            <person name="Zhang Z."/>
            <person name="Lin K."/>
            <person name="Ro D.K."/>
            <person name="Chen X."/>
            <person name="Xiong X."/>
            <person name="Shang Y."/>
            <person name="Huang S."/>
            <person name="Zeng J."/>
        </authorList>
    </citation>
    <scope>NUCLEOTIDE SEQUENCE [LARGE SCALE GENOMIC DNA]</scope>
    <source>
        <strain evidence="3">cv. BLH2017</strain>
        <tissue evidence="2">Root</tissue>
    </source>
</reference>
<dbReference type="Proteomes" id="UP000195402">
    <property type="component" value="Unassembled WGS sequence"/>
</dbReference>
<dbReference type="AlphaFoldDB" id="A0A200R991"/>
<dbReference type="EMBL" id="MVGT01000213">
    <property type="protein sequence ID" value="OVA19223.1"/>
    <property type="molecule type" value="Genomic_DNA"/>
</dbReference>